<reference evidence="4 5" key="1">
    <citation type="submission" date="2023-02" db="EMBL/GenBank/DDBJ databases">
        <title>Genome sequence of Mucilaginibacter jinjuensis strain KACC 16571.</title>
        <authorList>
            <person name="Kim S."/>
            <person name="Heo J."/>
            <person name="Kwon S.-W."/>
        </authorList>
    </citation>
    <scope>NUCLEOTIDE SEQUENCE [LARGE SCALE GENOMIC DNA]</scope>
    <source>
        <strain evidence="4 5">KACC 16571</strain>
    </source>
</reference>
<dbReference type="Gene3D" id="2.40.128.20">
    <property type="match status" value="1"/>
</dbReference>
<proteinExistence type="inferred from homology"/>
<sequence>MKANKWYLALALGAGAAALAATYTSRVSIPKGAKPVQPFDKDKYLGQWYEIARLDFKYEKDLDNVTANYSLNNNGSIKVDNRGHNYIKQQWEQSIGKAKFVAEPHVGRLKVSFFGPFYAGYNVIAIDKNYQYALVVGNDLDYMWILSRKTTIPETIKTSYLHKARQLGYDTDKLVWTKHS</sequence>
<keyword evidence="2" id="KW-0732">Signal</keyword>
<dbReference type="InterPro" id="IPR022271">
    <property type="entry name" value="Lipocalin_ApoD"/>
</dbReference>
<dbReference type="PANTHER" id="PTHR10612">
    <property type="entry name" value="APOLIPOPROTEIN D"/>
    <property type="match status" value="1"/>
</dbReference>
<evidence type="ECO:0000259" key="3">
    <source>
        <dbReference type="Pfam" id="PF08212"/>
    </source>
</evidence>
<dbReference type="InterPro" id="IPR000566">
    <property type="entry name" value="Lipocln_cytosolic_FA-bd_dom"/>
</dbReference>
<feature type="domain" description="Lipocalin/cytosolic fatty-acid binding" evidence="3">
    <location>
        <begin position="40"/>
        <end position="178"/>
    </location>
</feature>
<gene>
    <name evidence="4" type="ORF">PQO05_22900</name>
</gene>
<dbReference type="PROSITE" id="PS00213">
    <property type="entry name" value="LIPOCALIN"/>
    <property type="match status" value="1"/>
</dbReference>
<evidence type="ECO:0000256" key="2">
    <source>
        <dbReference type="PIRNR" id="PIRNR036893"/>
    </source>
</evidence>
<name>A0ABY7T5S8_9SPHI</name>
<dbReference type="PRINTS" id="PR01171">
    <property type="entry name" value="BCTLIPOCALIN"/>
</dbReference>
<evidence type="ECO:0000256" key="1">
    <source>
        <dbReference type="ARBA" id="ARBA00006889"/>
    </source>
</evidence>
<dbReference type="CDD" id="cd19438">
    <property type="entry name" value="lipocalin_Blc-like"/>
    <property type="match status" value="1"/>
</dbReference>
<dbReference type="InterPro" id="IPR012674">
    <property type="entry name" value="Calycin"/>
</dbReference>
<feature type="signal peptide" evidence="2">
    <location>
        <begin position="1"/>
        <end position="20"/>
    </location>
</feature>
<protein>
    <submittedName>
        <fullName evidence="4">Lipocalin family protein</fullName>
    </submittedName>
</protein>
<dbReference type="Pfam" id="PF08212">
    <property type="entry name" value="Lipocalin_2"/>
    <property type="match status" value="1"/>
</dbReference>
<evidence type="ECO:0000313" key="5">
    <source>
        <dbReference type="Proteomes" id="UP001216139"/>
    </source>
</evidence>
<organism evidence="4 5">
    <name type="scientific">Mucilaginibacter jinjuensis</name>
    <dbReference type="NCBI Taxonomy" id="1176721"/>
    <lineage>
        <taxon>Bacteria</taxon>
        <taxon>Pseudomonadati</taxon>
        <taxon>Bacteroidota</taxon>
        <taxon>Sphingobacteriia</taxon>
        <taxon>Sphingobacteriales</taxon>
        <taxon>Sphingobacteriaceae</taxon>
        <taxon>Mucilaginibacter</taxon>
    </lineage>
</organism>
<dbReference type="RefSeq" id="WP_273629782.1">
    <property type="nucleotide sequence ID" value="NZ_CP117167.1"/>
</dbReference>
<dbReference type="InterPro" id="IPR047202">
    <property type="entry name" value="Lipocalin_Blc-like_dom"/>
</dbReference>
<comment type="similarity">
    <text evidence="1 2">Belongs to the calycin superfamily. Lipocalin family.</text>
</comment>
<dbReference type="SUPFAM" id="SSF50814">
    <property type="entry name" value="Lipocalins"/>
    <property type="match status" value="1"/>
</dbReference>
<dbReference type="PANTHER" id="PTHR10612:SF34">
    <property type="entry name" value="APOLIPOPROTEIN D"/>
    <property type="match status" value="1"/>
</dbReference>
<dbReference type="InterPro" id="IPR002446">
    <property type="entry name" value="Lipocalin_bac"/>
</dbReference>
<dbReference type="Proteomes" id="UP001216139">
    <property type="component" value="Chromosome"/>
</dbReference>
<keyword evidence="5" id="KW-1185">Reference proteome</keyword>
<dbReference type="EMBL" id="CP117167">
    <property type="protein sequence ID" value="WCT11593.1"/>
    <property type="molecule type" value="Genomic_DNA"/>
</dbReference>
<evidence type="ECO:0000313" key="4">
    <source>
        <dbReference type="EMBL" id="WCT11593.1"/>
    </source>
</evidence>
<dbReference type="PIRSF" id="PIRSF036893">
    <property type="entry name" value="Lipocalin_ApoD"/>
    <property type="match status" value="1"/>
</dbReference>
<accession>A0ABY7T5S8</accession>
<feature type="chain" id="PRO_5045017502" evidence="2">
    <location>
        <begin position="21"/>
        <end position="180"/>
    </location>
</feature>
<dbReference type="InterPro" id="IPR022272">
    <property type="entry name" value="Lipocalin_CS"/>
</dbReference>